<proteinExistence type="predicted"/>
<accession>A0A209NXZ9</accession>
<dbReference type="RefSeq" id="WP_001419965.1">
    <property type="nucleotide sequence ID" value="NZ_BFJO01000008.1"/>
</dbReference>
<protein>
    <submittedName>
        <fullName evidence="3">Predicted membrane protein</fullName>
    </submittedName>
</protein>
<evidence type="ECO:0000313" key="4">
    <source>
        <dbReference type="Proteomes" id="UP000254079"/>
    </source>
</evidence>
<organism evidence="3 4">
    <name type="scientific">Escherichia coli</name>
    <dbReference type="NCBI Taxonomy" id="562"/>
    <lineage>
        <taxon>Bacteria</taxon>
        <taxon>Pseudomonadati</taxon>
        <taxon>Pseudomonadota</taxon>
        <taxon>Gammaproteobacteria</taxon>
        <taxon>Enterobacterales</taxon>
        <taxon>Enterobacteriaceae</taxon>
        <taxon>Escherichia</taxon>
    </lineage>
</organism>
<name>A0A209NXZ9_ECOLX</name>
<feature type="compositionally biased region" description="Basic and acidic residues" evidence="1">
    <location>
        <begin position="1"/>
        <end position="10"/>
    </location>
</feature>
<feature type="transmembrane region" description="Helical" evidence="2">
    <location>
        <begin position="123"/>
        <end position="140"/>
    </location>
</feature>
<dbReference type="AlphaFoldDB" id="A0A209NXZ9"/>
<dbReference type="EMBL" id="UGCP01000002">
    <property type="protein sequence ID" value="STI84372.1"/>
    <property type="molecule type" value="Genomic_DNA"/>
</dbReference>
<keyword evidence="2" id="KW-0812">Transmembrane</keyword>
<feature type="region of interest" description="Disordered" evidence="1">
    <location>
        <begin position="1"/>
        <end position="39"/>
    </location>
</feature>
<keyword evidence="2" id="KW-0472">Membrane</keyword>
<dbReference type="Pfam" id="PF10097">
    <property type="entry name" value="DUF2335"/>
    <property type="match status" value="1"/>
</dbReference>
<gene>
    <name evidence="3" type="ORF">NCTC8622_03430</name>
</gene>
<reference evidence="3 4" key="1">
    <citation type="submission" date="2018-06" db="EMBL/GenBank/DDBJ databases">
        <authorList>
            <consortium name="Pathogen Informatics"/>
            <person name="Doyle S."/>
        </authorList>
    </citation>
    <scope>NUCLEOTIDE SEQUENCE [LARGE SCALE GENOMIC DNA]</scope>
    <source>
        <strain evidence="3 4">NCTC8622</strain>
    </source>
</reference>
<feature type="transmembrane region" description="Helical" evidence="2">
    <location>
        <begin position="146"/>
        <end position="164"/>
    </location>
</feature>
<evidence type="ECO:0000313" key="3">
    <source>
        <dbReference type="EMBL" id="STI84372.1"/>
    </source>
</evidence>
<feature type="compositionally biased region" description="Polar residues" evidence="1">
    <location>
        <begin position="12"/>
        <end position="24"/>
    </location>
</feature>
<feature type="compositionally biased region" description="Acidic residues" evidence="1">
    <location>
        <begin position="25"/>
        <end position="39"/>
    </location>
</feature>
<evidence type="ECO:0000256" key="1">
    <source>
        <dbReference type="SAM" id="MobiDB-lite"/>
    </source>
</evidence>
<dbReference type="Proteomes" id="UP000254079">
    <property type="component" value="Unassembled WGS sequence"/>
</dbReference>
<sequence>MQEENQKLKECPSTNMQKSIGQPSDNEETEFEEVEEELSNEIIQNPDAFTRVLDRPEIQEIVVAHHAFQGPLPPPYLLRGYQDILPDAPERIFQLTEKEFAHRQKMEEKALDGAINRDKRGQFYGLAATLFTVTCATILGLTGHEILAGTVIGTVVAVAGIFVLRKKPSTKSKSKNDNTHDEE</sequence>
<evidence type="ECO:0000256" key="2">
    <source>
        <dbReference type="SAM" id="Phobius"/>
    </source>
</evidence>
<dbReference type="InterPro" id="IPR019284">
    <property type="entry name" value="RP532"/>
</dbReference>
<keyword evidence="2" id="KW-1133">Transmembrane helix</keyword>